<dbReference type="Pfam" id="PF13855">
    <property type="entry name" value="LRR_8"/>
    <property type="match status" value="2"/>
</dbReference>
<dbReference type="Pfam" id="PF08263">
    <property type="entry name" value="LRRNT_2"/>
    <property type="match status" value="1"/>
</dbReference>
<evidence type="ECO:0000256" key="5">
    <source>
        <dbReference type="ARBA" id="ARBA00022729"/>
    </source>
</evidence>
<comment type="similarity">
    <text evidence="9">Belongs to the polygalacturonase-inhibiting protein family.</text>
</comment>
<keyword evidence="8" id="KW-0325">Glycoprotein</keyword>
<keyword evidence="3" id="KW-0964">Secreted</keyword>
<dbReference type="SUPFAM" id="SSF52047">
    <property type="entry name" value="RNI-like"/>
    <property type="match status" value="1"/>
</dbReference>
<dbReference type="PANTHER" id="PTHR48004:SF58">
    <property type="entry name" value="OS01G0162200 PROTEIN"/>
    <property type="match status" value="1"/>
</dbReference>
<comment type="caution">
    <text evidence="11">The sequence shown here is derived from an EMBL/GenBank/DDBJ whole genome shotgun (WGS) entry which is preliminary data.</text>
</comment>
<keyword evidence="7" id="KW-0472">Membrane</keyword>
<evidence type="ECO:0000313" key="12">
    <source>
        <dbReference type="Proteomes" id="UP000326939"/>
    </source>
</evidence>
<dbReference type="InterPro" id="IPR032675">
    <property type="entry name" value="LRR_dom_sf"/>
</dbReference>
<evidence type="ECO:0000256" key="2">
    <source>
        <dbReference type="ARBA" id="ARBA00004370"/>
    </source>
</evidence>
<dbReference type="PANTHER" id="PTHR48004">
    <property type="entry name" value="OS01G0149700 PROTEIN"/>
    <property type="match status" value="1"/>
</dbReference>
<feature type="domain" description="Leucine-rich repeat-containing N-terminal plant-type" evidence="10">
    <location>
        <begin position="59"/>
        <end position="104"/>
    </location>
</feature>
<accession>A0A5N5NZW3</accession>
<keyword evidence="3" id="KW-0134">Cell wall</keyword>
<keyword evidence="12" id="KW-1185">Reference proteome</keyword>
<dbReference type="AlphaFoldDB" id="A0A5N5NZW3"/>
<protein>
    <recommendedName>
        <fullName evidence="10">Leucine-rich repeat-containing N-terminal plant-type domain-containing protein</fullName>
    </recommendedName>
</protein>
<proteinExistence type="inferred from homology"/>
<evidence type="ECO:0000256" key="8">
    <source>
        <dbReference type="ARBA" id="ARBA00023180"/>
    </source>
</evidence>
<dbReference type="EMBL" id="VDCV01000001">
    <property type="protein sequence ID" value="KAB5572825.1"/>
    <property type="molecule type" value="Genomic_DNA"/>
</dbReference>
<dbReference type="Proteomes" id="UP000326939">
    <property type="component" value="Chromosome 1"/>
</dbReference>
<keyword evidence="5" id="KW-0732">Signal</keyword>
<evidence type="ECO:0000256" key="6">
    <source>
        <dbReference type="ARBA" id="ARBA00022737"/>
    </source>
</evidence>
<dbReference type="GO" id="GO:0016020">
    <property type="term" value="C:membrane"/>
    <property type="evidence" value="ECO:0007669"/>
    <property type="project" value="UniProtKB-SubCell"/>
</dbReference>
<evidence type="ECO:0000256" key="7">
    <source>
        <dbReference type="ARBA" id="ARBA00023136"/>
    </source>
</evidence>
<dbReference type="FunFam" id="3.80.10.10:FF:000041">
    <property type="entry name" value="LRR receptor-like serine/threonine-protein kinase ERECTA"/>
    <property type="match status" value="1"/>
</dbReference>
<keyword evidence="6" id="KW-0677">Repeat</keyword>
<keyword evidence="4" id="KW-0433">Leucine-rich repeat</keyword>
<dbReference type="InterPro" id="IPR001611">
    <property type="entry name" value="Leu-rich_rpt"/>
</dbReference>
<evidence type="ECO:0000256" key="9">
    <source>
        <dbReference type="ARBA" id="ARBA00038043"/>
    </source>
</evidence>
<dbReference type="InterPro" id="IPR052941">
    <property type="entry name" value="StomDev_PlantInt_Reg"/>
</dbReference>
<evidence type="ECO:0000313" key="11">
    <source>
        <dbReference type="EMBL" id="KAB5572825.1"/>
    </source>
</evidence>
<reference evidence="12" key="1">
    <citation type="journal article" date="2019" name="Gigascience">
        <title>De novo genome assembly of the endangered Acer yangbiense, a plant species with extremely small populations endemic to Yunnan Province, China.</title>
        <authorList>
            <person name="Yang J."/>
            <person name="Wariss H.M."/>
            <person name="Tao L."/>
            <person name="Zhang R."/>
            <person name="Yun Q."/>
            <person name="Hollingsworth P."/>
            <person name="Dao Z."/>
            <person name="Luo G."/>
            <person name="Guo H."/>
            <person name="Ma Y."/>
            <person name="Sun W."/>
        </authorList>
    </citation>
    <scope>NUCLEOTIDE SEQUENCE [LARGE SCALE GENOMIC DNA]</scope>
    <source>
        <strain evidence="12">cv. br00</strain>
    </source>
</reference>
<evidence type="ECO:0000259" key="10">
    <source>
        <dbReference type="Pfam" id="PF08263"/>
    </source>
</evidence>
<evidence type="ECO:0000256" key="1">
    <source>
        <dbReference type="ARBA" id="ARBA00004191"/>
    </source>
</evidence>
<evidence type="ECO:0000256" key="4">
    <source>
        <dbReference type="ARBA" id="ARBA00022614"/>
    </source>
</evidence>
<gene>
    <name evidence="11" type="ORF">DKX38_000019</name>
</gene>
<dbReference type="Gene3D" id="3.80.10.10">
    <property type="entry name" value="Ribonuclease Inhibitor"/>
    <property type="match status" value="3"/>
</dbReference>
<sequence>MVHLENEGGQPCELSLALPPSPYSRKTTVDYTDQLLMAKLSLLLLVLSILCSTSLCCPDDQKLALLRFKSSLYTLNSSTQYSLFGLDSWNASSDCCHWDMVTCSSQSNSRKVVALQLYSLLVAEQPIPIPSMVLSPLSRIKSLMLLDISSNFIAGEIPASVFANLSKLVHLDMMQNNFSGSIPPQIFRLRYLQYLDMSSNLLEGVITKEVGSLLNLRVLKLDDNSLGGSLPEDLEIMELRDNSLSMEIPKDIGDLTNLTTLALSDNRLTGGITSSIQKLHKLEILRLENNYLSGGIPTSLLDIKSLKDLFLGGNNLTWNNIVNLEPKCMLDQLSLSSCRLAGRIPDWILTQKDIVFLDLSKNKLQGPFPEWLAEMDIGSIILSDNNLTGSLPPVSFGLKVCQSLLYRGIASLESCQVTLEMPLRSCVTVPTAP</sequence>
<name>A0A5N5NZW3_9ROSI</name>
<dbReference type="FunFam" id="3.80.10.10:FF:000400">
    <property type="entry name" value="Nuclear pore complex protein NUP107"/>
    <property type="match status" value="1"/>
</dbReference>
<comment type="subcellular location">
    <subcellularLocation>
        <location evidence="2">Membrane</location>
    </subcellularLocation>
    <subcellularLocation>
        <location evidence="1">Secreted</location>
        <location evidence="1">Cell wall</location>
    </subcellularLocation>
</comment>
<dbReference type="Pfam" id="PF00560">
    <property type="entry name" value="LRR_1"/>
    <property type="match status" value="2"/>
</dbReference>
<evidence type="ECO:0000256" key="3">
    <source>
        <dbReference type="ARBA" id="ARBA00022512"/>
    </source>
</evidence>
<dbReference type="InterPro" id="IPR013210">
    <property type="entry name" value="LRR_N_plant-typ"/>
</dbReference>
<organism evidence="11 12">
    <name type="scientific">Salix brachista</name>
    <dbReference type="NCBI Taxonomy" id="2182728"/>
    <lineage>
        <taxon>Eukaryota</taxon>
        <taxon>Viridiplantae</taxon>
        <taxon>Streptophyta</taxon>
        <taxon>Embryophyta</taxon>
        <taxon>Tracheophyta</taxon>
        <taxon>Spermatophyta</taxon>
        <taxon>Magnoliopsida</taxon>
        <taxon>eudicotyledons</taxon>
        <taxon>Gunneridae</taxon>
        <taxon>Pentapetalae</taxon>
        <taxon>rosids</taxon>
        <taxon>fabids</taxon>
        <taxon>Malpighiales</taxon>
        <taxon>Salicaceae</taxon>
        <taxon>Saliceae</taxon>
        <taxon>Salix</taxon>
    </lineage>
</organism>